<protein>
    <recommendedName>
        <fullName evidence="2">SRR1-like domain-containing protein</fullName>
    </recommendedName>
</protein>
<feature type="domain" description="SRR1-like" evidence="2">
    <location>
        <begin position="128"/>
        <end position="314"/>
    </location>
</feature>
<reference evidence="3" key="1">
    <citation type="journal article" date="2012" name="PLoS Genet.">
        <title>Comparative analysis of the genomes of two field isolates of the rice blast fungus Magnaporthe oryzae.</title>
        <authorList>
            <person name="Xue M."/>
            <person name="Yang J."/>
            <person name="Li Z."/>
            <person name="Hu S."/>
            <person name="Yao N."/>
            <person name="Dean R.A."/>
            <person name="Zhao W."/>
            <person name="Shen M."/>
            <person name="Zhang H."/>
            <person name="Li C."/>
            <person name="Liu L."/>
            <person name="Cao L."/>
            <person name="Xu X."/>
            <person name="Xing Y."/>
            <person name="Hsiang T."/>
            <person name="Zhang Z."/>
            <person name="Xu J.R."/>
            <person name="Peng Y.L."/>
        </authorList>
    </citation>
    <scope>NUCLEOTIDE SEQUENCE</scope>
    <source>
        <strain evidence="3">Y34</strain>
    </source>
</reference>
<name>A0AA97P2N7_PYRO3</name>
<dbReference type="PANTHER" id="PTHR42080">
    <property type="entry name" value="SRR1 DOMAIN-CONTAINING PROTEIN"/>
    <property type="match status" value="1"/>
</dbReference>
<dbReference type="Pfam" id="PF07985">
    <property type="entry name" value="SRR1"/>
    <property type="match status" value="1"/>
</dbReference>
<gene>
    <name evidence="3" type="ORF">OOU_Y34scaffold00334g18</name>
</gene>
<feature type="compositionally biased region" description="Polar residues" evidence="1">
    <location>
        <begin position="52"/>
        <end position="62"/>
    </location>
</feature>
<feature type="region of interest" description="Disordered" evidence="1">
    <location>
        <begin position="328"/>
        <end position="349"/>
    </location>
</feature>
<dbReference type="InterPro" id="IPR012942">
    <property type="entry name" value="SRR1-like"/>
</dbReference>
<proteinExistence type="predicted"/>
<accession>A0AA97P2N7</accession>
<evidence type="ECO:0000256" key="1">
    <source>
        <dbReference type="SAM" id="MobiDB-lite"/>
    </source>
</evidence>
<evidence type="ECO:0000313" key="3">
    <source>
        <dbReference type="EMBL" id="ELQ40848.1"/>
    </source>
</evidence>
<feature type="region of interest" description="Disordered" evidence="1">
    <location>
        <begin position="1"/>
        <end position="76"/>
    </location>
</feature>
<dbReference type="EMBL" id="JH793329">
    <property type="protein sequence ID" value="ELQ40848.1"/>
    <property type="molecule type" value="Genomic_DNA"/>
</dbReference>
<dbReference type="PANTHER" id="PTHR42080:SF1">
    <property type="entry name" value="SRR1-LIKE DOMAIN-CONTAINING PROTEIN"/>
    <property type="match status" value="1"/>
</dbReference>
<dbReference type="AlphaFoldDB" id="A0AA97P2N7"/>
<dbReference type="Proteomes" id="UP000011086">
    <property type="component" value="Unassembled WGS sequence"/>
</dbReference>
<sequence>MSLRSKAPKMEGEGATVGYDALSPGRMRFSPMAASPEGGAWHTVARRKKGPRSNNNPHTASRQAKAGLDQPDARSTSAINPIIKNGRLQEPPSTPEQHQSDLAEIDRTYARVRTAYISSASYAALEALVRAHAASHAPITRAICLGNGPLHAPDSSWDRRRAANIQTATFLALVELLAGDFVVGSSGDDKRPRIRCILQEPLYTAADREYLTTTLGCEVVDDPEALEHVTEDSLVWGVHMYHTVYGDILRRVAEPALLVGTPWDVWDALPPDEDGRVAESLKGLAEIDASAEYDLFTFPQDEGHFTFCDTGIYWRKAGTATAQKKSHIAETAVSEKDGAADLPEQKTQG</sequence>
<evidence type="ECO:0000259" key="2">
    <source>
        <dbReference type="Pfam" id="PF07985"/>
    </source>
</evidence>
<organism evidence="3">
    <name type="scientific">Pyricularia oryzae (strain Y34)</name>
    <name type="common">Rice blast fungus</name>
    <name type="synonym">Magnaporthe oryzae</name>
    <dbReference type="NCBI Taxonomy" id="1143189"/>
    <lineage>
        <taxon>Eukaryota</taxon>
        <taxon>Fungi</taxon>
        <taxon>Dikarya</taxon>
        <taxon>Ascomycota</taxon>
        <taxon>Pezizomycotina</taxon>
        <taxon>Sordariomycetes</taxon>
        <taxon>Sordariomycetidae</taxon>
        <taxon>Magnaporthales</taxon>
        <taxon>Pyriculariaceae</taxon>
        <taxon>Pyricularia</taxon>
    </lineage>
</organism>
<feature type="region of interest" description="Disordered" evidence="1">
    <location>
        <begin position="81"/>
        <end position="100"/>
    </location>
</feature>